<dbReference type="Gene3D" id="4.10.60.10">
    <property type="entry name" value="Zinc finger, CCHC-type"/>
    <property type="match status" value="1"/>
</dbReference>
<keyword evidence="2" id="KW-1185">Reference proteome</keyword>
<reference evidence="1" key="1">
    <citation type="submission" date="2019-08" db="EMBL/GenBank/DDBJ databases">
        <title>The genome of the North American firefly Photinus pyralis.</title>
        <authorList>
            <consortium name="Photinus pyralis genome working group"/>
            <person name="Fallon T.R."/>
            <person name="Sander Lower S.E."/>
            <person name="Weng J.-K."/>
        </authorList>
    </citation>
    <scope>NUCLEOTIDE SEQUENCE</scope>
    <source>
        <strain evidence="1">TRF0915ILg1</strain>
        <tissue evidence="1">Whole body</tissue>
    </source>
</reference>
<dbReference type="SUPFAM" id="SSF57756">
    <property type="entry name" value="Retrovirus zinc finger-like domains"/>
    <property type="match status" value="1"/>
</dbReference>
<dbReference type="InterPro" id="IPR036875">
    <property type="entry name" value="Znf_CCHC_sf"/>
</dbReference>
<evidence type="ECO:0000313" key="2">
    <source>
        <dbReference type="Proteomes" id="UP000801492"/>
    </source>
</evidence>
<dbReference type="EMBL" id="VTPC01027545">
    <property type="protein sequence ID" value="KAF2891588.1"/>
    <property type="molecule type" value="Genomic_DNA"/>
</dbReference>
<dbReference type="GO" id="GO:0008270">
    <property type="term" value="F:zinc ion binding"/>
    <property type="evidence" value="ECO:0007669"/>
    <property type="project" value="InterPro"/>
</dbReference>
<gene>
    <name evidence="1" type="ORF">ILUMI_14585</name>
</gene>
<accession>A0A8K0CVP8</accession>
<dbReference type="InterPro" id="IPR021109">
    <property type="entry name" value="Peptidase_aspartic_dom_sf"/>
</dbReference>
<evidence type="ECO:0000313" key="1">
    <source>
        <dbReference type="EMBL" id="KAF2891588.1"/>
    </source>
</evidence>
<name>A0A8K0CVP8_IGNLU</name>
<dbReference type="OrthoDB" id="6781522at2759"/>
<dbReference type="AlphaFoldDB" id="A0A8K0CVP8"/>
<protein>
    <recommendedName>
        <fullName evidence="3">CCHC-type domain-containing protein</fullName>
    </recommendedName>
</protein>
<dbReference type="GO" id="GO:0003676">
    <property type="term" value="F:nucleic acid binding"/>
    <property type="evidence" value="ECO:0007669"/>
    <property type="project" value="InterPro"/>
</dbReference>
<organism evidence="1 2">
    <name type="scientific">Ignelater luminosus</name>
    <name type="common">Cucubano</name>
    <name type="synonym">Pyrophorus luminosus</name>
    <dbReference type="NCBI Taxonomy" id="2038154"/>
    <lineage>
        <taxon>Eukaryota</taxon>
        <taxon>Metazoa</taxon>
        <taxon>Ecdysozoa</taxon>
        <taxon>Arthropoda</taxon>
        <taxon>Hexapoda</taxon>
        <taxon>Insecta</taxon>
        <taxon>Pterygota</taxon>
        <taxon>Neoptera</taxon>
        <taxon>Endopterygota</taxon>
        <taxon>Coleoptera</taxon>
        <taxon>Polyphaga</taxon>
        <taxon>Elateriformia</taxon>
        <taxon>Elateroidea</taxon>
        <taxon>Elateridae</taxon>
        <taxon>Agrypninae</taxon>
        <taxon>Pyrophorini</taxon>
        <taxon>Ignelater</taxon>
    </lineage>
</organism>
<feature type="non-terminal residue" evidence="1">
    <location>
        <position position="1"/>
    </location>
</feature>
<proteinExistence type="predicted"/>
<dbReference type="Gene3D" id="2.40.70.10">
    <property type="entry name" value="Acid Proteases"/>
    <property type="match status" value="1"/>
</dbReference>
<dbReference type="Proteomes" id="UP000801492">
    <property type="component" value="Unassembled WGS sequence"/>
</dbReference>
<sequence length="290" mass="33171">MQLYEFRLQHQLGGIPDKMSITYPRESSDDVKSASSSKSSVFSINANKNDIRCFNCNKVEDVFTRWRKPKRDRGSCYVCNNREHLRKDCHQTRNQQRTGNPLIVPTVVPRYGIDVHLEFAKVTSIIDIGSPISLLVIHVVPNYVKLEAYVSNVNLEGVNRSKLTILGTLRQRIKINDREIVINFYVVANTTMKVNCLLGRDSVSHDDLNICFDIENVIDDLPDLNLNSEMSQESREQVQDIIKCYYHQPERSDEPLTKLDMDEKASVSEIIDDCSPIVLVKKKSGQLRIA</sequence>
<comment type="caution">
    <text evidence="1">The sequence shown here is derived from an EMBL/GenBank/DDBJ whole genome shotgun (WGS) entry which is preliminary data.</text>
</comment>
<evidence type="ECO:0008006" key="3">
    <source>
        <dbReference type="Google" id="ProtNLM"/>
    </source>
</evidence>